<dbReference type="AlphaFoldDB" id="C4IKE0"/>
<name>C4IKE0_CLOBU</name>
<comment type="caution">
    <text evidence="1">The sequence shown here is derived from an EMBL/GenBank/DDBJ whole genome shotgun (WGS) entry which is preliminary data.</text>
</comment>
<proteinExistence type="predicted"/>
<dbReference type="HOGENOM" id="CLU_3287270_0_0_9"/>
<evidence type="ECO:0000313" key="2">
    <source>
        <dbReference type="Proteomes" id="UP000003081"/>
    </source>
</evidence>
<reference evidence="1 2" key="1">
    <citation type="submission" date="2009-08" db="EMBL/GenBank/DDBJ databases">
        <authorList>
            <person name="Shrivastava S."/>
            <person name="Brinkac L.B."/>
            <person name="Brown J.L."/>
            <person name="Bruce D.B."/>
            <person name="Detter C."/>
            <person name="Green L.D."/>
            <person name="Munk C.A."/>
            <person name="Rogers Y.C."/>
            <person name="Tapia R."/>
            <person name="Sims D.R."/>
            <person name="Smith L.A."/>
            <person name="Smith T.J."/>
            <person name="Sutton G."/>
            <person name="Brettin T."/>
        </authorList>
    </citation>
    <scope>NUCLEOTIDE SEQUENCE [LARGE SCALE GENOMIC DNA]</scope>
    <source>
        <strain evidence="2">E4 str. BoNT E BL5262</strain>
    </source>
</reference>
<evidence type="ECO:0000313" key="1">
    <source>
        <dbReference type="EMBL" id="EEP52935.1"/>
    </source>
</evidence>
<gene>
    <name evidence="1" type="ORF">CLP_1380</name>
</gene>
<organism evidence="1 2">
    <name type="scientific">Clostridium butyricum E4 str. BoNT E BL5262</name>
    <dbReference type="NCBI Taxonomy" id="632245"/>
    <lineage>
        <taxon>Bacteria</taxon>
        <taxon>Bacillati</taxon>
        <taxon>Bacillota</taxon>
        <taxon>Clostridia</taxon>
        <taxon>Eubacteriales</taxon>
        <taxon>Clostridiaceae</taxon>
        <taxon>Clostridium</taxon>
    </lineage>
</organism>
<protein>
    <submittedName>
        <fullName evidence="1">Uncharacterized protein</fullName>
    </submittedName>
</protein>
<dbReference type="EMBL" id="ACOM01000005">
    <property type="protein sequence ID" value="EEP52935.1"/>
    <property type="molecule type" value="Genomic_DNA"/>
</dbReference>
<accession>C4IKE0</accession>
<keyword evidence="2" id="KW-1185">Reference proteome</keyword>
<sequence length="40" mass="4958">MKVINLRDEIIEKERVSQRKIFCDTLSFLFKEDIKKHSYR</sequence>
<dbReference type="Proteomes" id="UP000003081">
    <property type="component" value="Unassembled WGS sequence"/>
</dbReference>